<gene>
    <name evidence="11" type="ORF">DLJ74_19935</name>
</gene>
<dbReference type="CDD" id="cd03214">
    <property type="entry name" value="ABC_Iron-Siderophores_B12_Hemin"/>
    <property type="match status" value="1"/>
</dbReference>
<dbReference type="OrthoDB" id="9787851at2"/>
<keyword evidence="2" id="KW-0813">Transport</keyword>
<name>A0A317KVG9_9BACI</name>
<proteinExistence type="predicted"/>
<dbReference type="EMBL" id="QGTD01000021">
    <property type="protein sequence ID" value="PWU66680.1"/>
    <property type="molecule type" value="Genomic_DNA"/>
</dbReference>
<keyword evidence="9" id="KW-0472">Membrane</keyword>
<keyword evidence="6 11" id="KW-0067">ATP-binding</keyword>
<evidence type="ECO:0000256" key="6">
    <source>
        <dbReference type="ARBA" id="ARBA00022840"/>
    </source>
</evidence>
<dbReference type="Proteomes" id="UP000245624">
    <property type="component" value="Unassembled WGS sequence"/>
</dbReference>
<dbReference type="InterPro" id="IPR003593">
    <property type="entry name" value="AAA+_ATPase"/>
</dbReference>
<dbReference type="InterPro" id="IPR051535">
    <property type="entry name" value="Siderophore_ABC-ATPase"/>
</dbReference>
<dbReference type="PANTHER" id="PTHR42771">
    <property type="entry name" value="IRON(3+)-HYDROXAMATE IMPORT ATP-BINDING PROTEIN FHUC"/>
    <property type="match status" value="1"/>
</dbReference>
<comment type="subcellular location">
    <subcellularLocation>
        <location evidence="1">Cell membrane</location>
        <topology evidence="1">Peripheral membrane protein</topology>
    </subcellularLocation>
</comment>
<protein>
    <submittedName>
        <fullName evidence="11">Iron ABC transporter ATP-binding protein</fullName>
    </submittedName>
</protein>
<reference evidence="11 12" key="1">
    <citation type="submission" date="2018-05" db="EMBL/GenBank/DDBJ databases">
        <title>Genomic analysis of Gracilibacillus dipsosauri DD1 reveals novel features of a salt-tolerant amylase.</title>
        <authorList>
            <person name="Deutch C.E."/>
            <person name="Yang S."/>
        </authorList>
    </citation>
    <scope>NUCLEOTIDE SEQUENCE [LARGE SCALE GENOMIC DNA]</scope>
    <source>
        <strain evidence="11 12">DD1</strain>
    </source>
</reference>
<keyword evidence="4" id="KW-0410">Iron transport</keyword>
<dbReference type="InterPro" id="IPR027417">
    <property type="entry name" value="P-loop_NTPase"/>
</dbReference>
<evidence type="ECO:0000256" key="4">
    <source>
        <dbReference type="ARBA" id="ARBA00022496"/>
    </source>
</evidence>
<evidence type="ECO:0000313" key="12">
    <source>
        <dbReference type="Proteomes" id="UP000245624"/>
    </source>
</evidence>
<dbReference type="GO" id="GO:0005524">
    <property type="term" value="F:ATP binding"/>
    <property type="evidence" value="ECO:0007669"/>
    <property type="project" value="UniProtKB-KW"/>
</dbReference>
<evidence type="ECO:0000256" key="5">
    <source>
        <dbReference type="ARBA" id="ARBA00022741"/>
    </source>
</evidence>
<evidence type="ECO:0000256" key="2">
    <source>
        <dbReference type="ARBA" id="ARBA00022448"/>
    </source>
</evidence>
<dbReference type="Gene3D" id="3.40.50.300">
    <property type="entry name" value="P-loop containing nucleotide triphosphate hydrolases"/>
    <property type="match status" value="1"/>
</dbReference>
<feature type="domain" description="ABC transporter" evidence="10">
    <location>
        <begin position="4"/>
        <end position="239"/>
    </location>
</feature>
<keyword evidence="12" id="KW-1185">Reference proteome</keyword>
<dbReference type="RefSeq" id="WP_109985801.1">
    <property type="nucleotide sequence ID" value="NZ_QGTD01000021.1"/>
</dbReference>
<dbReference type="SMART" id="SM00382">
    <property type="entry name" value="AAA"/>
    <property type="match status" value="1"/>
</dbReference>
<dbReference type="Pfam" id="PF00005">
    <property type="entry name" value="ABC_tran"/>
    <property type="match status" value="1"/>
</dbReference>
<keyword evidence="7" id="KW-0408">Iron</keyword>
<dbReference type="GO" id="GO:0016887">
    <property type="term" value="F:ATP hydrolysis activity"/>
    <property type="evidence" value="ECO:0007669"/>
    <property type="project" value="InterPro"/>
</dbReference>
<evidence type="ECO:0000256" key="8">
    <source>
        <dbReference type="ARBA" id="ARBA00023065"/>
    </source>
</evidence>
<evidence type="ECO:0000259" key="10">
    <source>
        <dbReference type="PROSITE" id="PS50893"/>
    </source>
</evidence>
<organism evidence="11 12">
    <name type="scientific">Gracilibacillus dipsosauri</name>
    <dbReference type="NCBI Taxonomy" id="178340"/>
    <lineage>
        <taxon>Bacteria</taxon>
        <taxon>Bacillati</taxon>
        <taxon>Bacillota</taxon>
        <taxon>Bacilli</taxon>
        <taxon>Bacillales</taxon>
        <taxon>Bacillaceae</taxon>
        <taxon>Gracilibacillus</taxon>
    </lineage>
</organism>
<dbReference type="InterPro" id="IPR017871">
    <property type="entry name" value="ABC_transporter-like_CS"/>
</dbReference>
<dbReference type="PROSITE" id="PS00211">
    <property type="entry name" value="ABC_TRANSPORTER_1"/>
    <property type="match status" value="1"/>
</dbReference>
<comment type="caution">
    <text evidence="11">The sequence shown here is derived from an EMBL/GenBank/DDBJ whole genome shotgun (WGS) entry which is preliminary data.</text>
</comment>
<keyword evidence="3" id="KW-1003">Cell membrane</keyword>
<evidence type="ECO:0000256" key="9">
    <source>
        <dbReference type="ARBA" id="ARBA00023136"/>
    </source>
</evidence>
<dbReference type="PANTHER" id="PTHR42771:SF4">
    <property type="entry name" value="IRON(3+)-HYDROXAMATE IMPORT ATP-BINDING PROTEIN FHUC"/>
    <property type="match status" value="1"/>
</dbReference>
<accession>A0A317KVG9</accession>
<keyword evidence="8" id="KW-0406">Ion transport</keyword>
<evidence type="ECO:0000256" key="3">
    <source>
        <dbReference type="ARBA" id="ARBA00022475"/>
    </source>
</evidence>
<evidence type="ECO:0000313" key="11">
    <source>
        <dbReference type="EMBL" id="PWU66680.1"/>
    </source>
</evidence>
<dbReference type="SUPFAM" id="SSF52540">
    <property type="entry name" value="P-loop containing nucleoside triphosphate hydrolases"/>
    <property type="match status" value="1"/>
</dbReference>
<dbReference type="GO" id="GO:0006826">
    <property type="term" value="P:iron ion transport"/>
    <property type="evidence" value="ECO:0007669"/>
    <property type="project" value="UniProtKB-KW"/>
</dbReference>
<dbReference type="FunFam" id="3.40.50.300:FF:000134">
    <property type="entry name" value="Iron-enterobactin ABC transporter ATP-binding protein"/>
    <property type="match status" value="1"/>
</dbReference>
<sequence>MTILRTASISHFFSDKQVLKQMDLELREGQIYSIIGPNGSGKSTLLHILSRQLKPSQGNVYWKEADLYRLSPKKAAQELALLAQVNDSMDLTVEQLIAYGRTPHKSMFKRIDEQDQILIEEAISLTKLDLLRKRNLSQLSGGERQRAWIALNLVQQPKLLFLDEPTTYLDISHQLEVLEVVAQLKRNQKVTIVMVLHDLNHAAAYSDEVIVVKKGCIYGQGAPEKIMNQKMFKEVFGVEADIYKDGHDETLRIVMKPLKN</sequence>
<dbReference type="PROSITE" id="PS50893">
    <property type="entry name" value="ABC_TRANSPORTER_2"/>
    <property type="match status" value="1"/>
</dbReference>
<dbReference type="InterPro" id="IPR003439">
    <property type="entry name" value="ABC_transporter-like_ATP-bd"/>
</dbReference>
<evidence type="ECO:0000256" key="1">
    <source>
        <dbReference type="ARBA" id="ARBA00004202"/>
    </source>
</evidence>
<evidence type="ECO:0000256" key="7">
    <source>
        <dbReference type="ARBA" id="ARBA00023004"/>
    </source>
</evidence>
<dbReference type="GO" id="GO:0005886">
    <property type="term" value="C:plasma membrane"/>
    <property type="evidence" value="ECO:0007669"/>
    <property type="project" value="UniProtKB-SubCell"/>
</dbReference>
<dbReference type="AlphaFoldDB" id="A0A317KVG9"/>
<keyword evidence="5" id="KW-0547">Nucleotide-binding</keyword>